<protein>
    <submittedName>
        <fullName evidence="1">Uncharacterized protein</fullName>
    </submittedName>
</protein>
<sequence>MISICKAHATQENNGEATYNELCMKLLKNLLLLTKYSDDVDTYSKRCNDLYNWLYHETKSYSLRENIIPSIFSRSISLMQGKNKQINCPYESYKKDHYKYEKIIELNIFEDNIEKLREILKDKTSNQYCPGIIYVNNCVNTYKYLHNNYCTDTKAQELGNVKFCNKLKDFITYYGFLTNEETIINEIPSLLSETNTYTNKCLSDENKDQLRSTTDKSLVNSTPATASTVVGAMVEIPPFLVLMYKVNIIFIQIYELYLKHVIIFPCSIK</sequence>
<gene>
    <name evidence="1" type="ORF">PVNG_03821</name>
</gene>
<evidence type="ECO:0000313" key="2">
    <source>
        <dbReference type="Proteomes" id="UP000053239"/>
    </source>
</evidence>
<accession>A0A0J9TVW7</accession>
<reference evidence="1 2" key="1">
    <citation type="submission" date="2011-09" db="EMBL/GenBank/DDBJ databases">
        <title>The Genome Sequence of Plasmodium vivax North Korean.</title>
        <authorList>
            <consortium name="The Broad Institute Genome Sequencing Platform"/>
            <consortium name="The Broad Institute Genome Sequencing Center for Infectious Disease"/>
            <person name="Neafsey D."/>
            <person name="Carlton J."/>
            <person name="Barnwell J."/>
            <person name="Collins W."/>
            <person name="Escalante A."/>
            <person name="Mullikin J."/>
            <person name="Saul A."/>
            <person name="Guigo R."/>
            <person name="Camara F."/>
            <person name="Young S.K."/>
            <person name="Zeng Q."/>
            <person name="Gargeya S."/>
            <person name="Fitzgerald M."/>
            <person name="Haas B."/>
            <person name="Abouelleil A."/>
            <person name="Alvarado L."/>
            <person name="Arachchi H.M."/>
            <person name="Berlin A."/>
            <person name="Brown A."/>
            <person name="Chapman S.B."/>
            <person name="Chen Z."/>
            <person name="Dunbar C."/>
            <person name="Freedman E."/>
            <person name="Gearin G."/>
            <person name="Gellesch M."/>
            <person name="Goldberg J."/>
            <person name="Griggs A."/>
            <person name="Gujja S."/>
            <person name="Heiman D."/>
            <person name="Howarth C."/>
            <person name="Larson L."/>
            <person name="Lui A."/>
            <person name="MacDonald P.J.P."/>
            <person name="Montmayeur A."/>
            <person name="Murphy C."/>
            <person name="Neiman D."/>
            <person name="Pearson M."/>
            <person name="Priest M."/>
            <person name="Roberts A."/>
            <person name="Saif S."/>
            <person name="Shea T."/>
            <person name="Shenoy N."/>
            <person name="Sisk P."/>
            <person name="Stolte C."/>
            <person name="Sykes S."/>
            <person name="Wortman J."/>
            <person name="Nusbaum C."/>
            <person name="Birren B."/>
        </authorList>
    </citation>
    <scope>NUCLEOTIDE SEQUENCE [LARGE SCALE GENOMIC DNA]</scope>
    <source>
        <strain evidence="1 2">North Korean</strain>
    </source>
</reference>
<dbReference type="OrthoDB" id="10322067at2759"/>
<dbReference type="EMBL" id="KQ235435">
    <property type="protein sequence ID" value="KMZ98982.1"/>
    <property type="molecule type" value="Genomic_DNA"/>
</dbReference>
<proteinExistence type="predicted"/>
<dbReference type="AlphaFoldDB" id="A0A0J9TVW7"/>
<name>A0A0J9TVW7_PLAVI</name>
<organism evidence="1 2">
    <name type="scientific">Plasmodium vivax North Korean</name>
    <dbReference type="NCBI Taxonomy" id="1035514"/>
    <lineage>
        <taxon>Eukaryota</taxon>
        <taxon>Sar</taxon>
        <taxon>Alveolata</taxon>
        <taxon>Apicomplexa</taxon>
        <taxon>Aconoidasida</taxon>
        <taxon>Haemosporida</taxon>
        <taxon>Plasmodiidae</taxon>
        <taxon>Plasmodium</taxon>
        <taxon>Plasmodium (Plasmodium)</taxon>
    </lineage>
</organism>
<dbReference type="Proteomes" id="UP000053239">
    <property type="component" value="Unassembled WGS sequence"/>
</dbReference>
<evidence type="ECO:0000313" key="1">
    <source>
        <dbReference type="EMBL" id="KMZ98982.1"/>
    </source>
</evidence>